<dbReference type="GO" id="GO:0006351">
    <property type="term" value="P:DNA-templated transcription"/>
    <property type="evidence" value="ECO:0007669"/>
    <property type="project" value="InterPro"/>
</dbReference>
<reference evidence="7 8" key="1">
    <citation type="journal article" date="2018" name="Gigascience">
        <title>Genomes of trombidid mites reveal novel predicted allergens and laterally-transferred genes associated with secondary metabolism.</title>
        <authorList>
            <person name="Dong X."/>
            <person name="Chaisiri K."/>
            <person name="Xia D."/>
            <person name="Armstrong S.D."/>
            <person name="Fang Y."/>
            <person name="Donnelly M.J."/>
            <person name="Kadowaki T."/>
            <person name="McGarry J.W."/>
            <person name="Darby A.C."/>
            <person name="Makepeace B.L."/>
        </authorList>
    </citation>
    <scope>NUCLEOTIDE SEQUENCE [LARGE SCALE GENOMIC DNA]</scope>
    <source>
        <strain evidence="7">UoL-UT</strain>
    </source>
</reference>
<comment type="caution">
    <text evidence="7">The sequence shown here is derived from an EMBL/GenBank/DDBJ whole genome shotgun (WGS) entry which is preliminary data.</text>
</comment>
<evidence type="ECO:0000256" key="3">
    <source>
        <dbReference type="ARBA" id="ARBA00022679"/>
    </source>
</evidence>
<protein>
    <recommendedName>
        <fullName evidence="1">DNA-directed RNA polymerase</fullName>
        <ecNumber evidence="1">2.7.7.6</ecNumber>
    </recommendedName>
</protein>
<evidence type="ECO:0000256" key="2">
    <source>
        <dbReference type="ARBA" id="ARBA00022478"/>
    </source>
</evidence>
<dbReference type="OrthoDB" id="10248617at2759"/>
<dbReference type="AlphaFoldDB" id="A0A443S5K6"/>
<evidence type="ECO:0000259" key="6">
    <source>
        <dbReference type="Pfam" id="PF00562"/>
    </source>
</evidence>
<evidence type="ECO:0000256" key="4">
    <source>
        <dbReference type="ARBA" id="ARBA00022695"/>
    </source>
</evidence>
<gene>
    <name evidence="7" type="ORF">B4U80_13483</name>
</gene>
<keyword evidence="5" id="KW-0804">Transcription</keyword>
<keyword evidence="2" id="KW-0240">DNA-directed RNA polymerase</keyword>
<dbReference type="Gene3D" id="2.40.270.10">
    <property type="entry name" value="DNA-directed RNA polymerase, subunit 2, domain 6"/>
    <property type="match status" value="1"/>
</dbReference>
<dbReference type="EC" id="2.7.7.6" evidence="1"/>
<evidence type="ECO:0000256" key="5">
    <source>
        <dbReference type="ARBA" id="ARBA00023163"/>
    </source>
</evidence>
<dbReference type="InterPro" id="IPR007120">
    <property type="entry name" value="DNA-dir_RNAP_su2_dom"/>
</dbReference>
<evidence type="ECO:0000256" key="1">
    <source>
        <dbReference type="ARBA" id="ARBA00012418"/>
    </source>
</evidence>
<dbReference type="Proteomes" id="UP000288716">
    <property type="component" value="Unassembled WGS sequence"/>
</dbReference>
<keyword evidence="4" id="KW-0548">Nucleotidyltransferase</keyword>
<feature type="domain" description="DNA-directed RNA polymerase subunit 2 hybrid-binding" evidence="6">
    <location>
        <begin position="2"/>
        <end position="109"/>
    </location>
</feature>
<evidence type="ECO:0000313" key="7">
    <source>
        <dbReference type="EMBL" id="RWS22820.1"/>
    </source>
</evidence>
<dbReference type="GO" id="GO:0003677">
    <property type="term" value="F:DNA binding"/>
    <property type="evidence" value="ECO:0007669"/>
    <property type="project" value="InterPro"/>
</dbReference>
<dbReference type="GO" id="GO:0000428">
    <property type="term" value="C:DNA-directed RNA polymerase complex"/>
    <property type="evidence" value="ECO:0007669"/>
    <property type="project" value="UniProtKB-KW"/>
</dbReference>
<accession>A0A443S5K6</accession>
<dbReference type="Pfam" id="PF00562">
    <property type="entry name" value="RNA_pol_Rpb2_6"/>
    <property type="match status" value="1"/>
</dbReference>
<dbReference type="GO" id="GO:0003899">
    <property type="term" value="F:DNA-directed RNA polymerase activity"/>
    <property type="evidence" value="ECO:0007669"/>
    <property type="project" value="UniProtKB-EC"/>
</dbReference>
<dbReference type="SUPFAM" id="SSF64484">
    <property type="entry name" value="beta and beta-prime subunits of DNA dependent RNA-polymerase"/>
    <property type="match status" value="1"/>
</dbReference>
<dbReference type="EMBL" id="NCKV01007814">
    <property type="protein sequence ID" value="RWS22820.1"/>
    <property type="molecule type" value="Genomic_DNA"/>
</dbReference>
<organism evidence="7 8">
    <name type="scientific">Leptotrombidium deliense</name>
    <dbReference type="NCBI Taxonomy" id="299467"/>
    <lineage>
        <taxon>Eukaryota</taxon>
        <taxon>Metazoa</taxon>
        <taxon>Ecdysozoa</taxon>
        <taxon>Arthropoda</taxon>
        <taxon>Chelicerata</taxon>
        <taxon>Arachnida</taxon>
        <taxon>Acari</taxon>
        <taxon>Acariformes</taxon>
        <taxon>Trombidiformes</taxon>
        <taxon>Prostigmata</taxon>
        <taxon>Anystina</taxon>
        <taxon>Parasitengona</taxon>
        <taxon>Trombiculoidea</taxon>
        <taxon>Trombiculidae</taxon>
        <taxon>Leptotrombidium</taxon>
    </lineage>
</organism>
<dbReference type="VEuPathDB" id="VectorBase:LDEU009220"/>
<proteinExistence type="predicted"/>
<dbReference type="InterPro" id="IPR037033">
    <property type="entry name" value="DNA-dir_RNAP_su2_hyb_sf"/>
</dbReference>
<keyword evidence="3" id="KW-0808">Transferase</keyword>
<name>A0A443S5K6_9ACAR</name>
<sequence length="229" mass="24955">MLGDKFSTLEGQKATVINLMNAEDMPFFMGSPELPPYPDVLLNISANKRQTLGMLLGGLLRTAKCSKPSIDLTALYGDSSIQPHLSALLEQAMFVQKQRLCNGMTGHVIGYADIFTIPFVRYEQDGLKTAYFTAGGEDVIRSEHGANIARGKNRLGGLKVSQTCIPAQVACGATECVAKQDQISAEAPLCHDFMTGCVTPCSSKAYKFLSMQEISTKTLFYKNYFAIES</sequence>
<keyword evidence="8" id="KW-1185">Reference proteome</keyword>
<evidence type="ECO:0000313" key="8">
    <source>
        <dbReference type="Proteomes" id="UP000288716"/>
    </source>
</evidence>
<dbReference type="STRING" id="299467.A0A443S5K6"/>